<dbReference type="EMBL" id="CAUYUJ010015382">
    <property type="protein sequence ID" value="CAK0853226.1"/>
    <property type="molecule type" value="Genomic_DNA"/>
</dbReference>
<sequence>MGELPGVVQEVVAPRVARGLGPQSMRLWGVGGCCPGSAAAGRREEEEGGIRAAGRRGGTPKAWERRQRPVPSTSMGADWASRSALAWSSNSASSTGDGRSSGGLAHGSGGTRAAMARLRAPGGP</sequence>
<comment type="caution">
    <text evidence="2">The sequence shown here is derived from an EMBL/GenBank/DDBJ whole genome shotgun (WGS) entry which is preliminary data.</text>
</comment>
<evidence type="ECO:0000313" key="3">
    <source>
        <dbReference type="Proteomes" id="UP001189429"/>
    </source>
</evidence>
<reference evidence="2" key="1">
    <citation type="submission" date="2023-10" db="EMBL/GenBank/DDBJ databases">
        <authorList>
            <person name="Chen Y."/>
            <person name="Shah S."/>
            <person name="Dougan E. K."/>
            <person name="Thang M."/>
            <person name="Chan C."/>
        </authorList>
    </citation>
    <scope>NUCLEOTIDE SEQUENCE [LARGE SCALE GENOMIC DNA]</scope>
</reference>
<proteinExistence type="predicted"/>
<gene>
    <name evidence="2" type="ORF">PCOR1329_LOCUS44786</name>
</gene>
<evidence type="ECO:0000256" key="1">
    <source>
        <dbReference type="SAM" id="MobiDB-lite"/>
    </source>
</evidence>
<feature type="region of interest" description="Disordered" evidence="1">
    <location>
        <begin position="37"/>
        <end position="124"/>
    </location>
</feature>
<feature type="compositionally biased region" description="Gly residues" evidence="1">
    <location>
        <begin position="99"/>
        <end position="110"/>
    </location>
</feature>
<feature type="compositionally biased region" description="Low complexity" evidence="1">
    <location>
        <begin position="77"/>
        <end position="98"/>
    </location>
</feature>
<name>A0ABN9U329_9DINO</name>
<protein>
    <submittedName>
        <fullName evidence="2">Uncharacterized protein</fullName>
    </submittedName>
</protein>
<evidence type="ECO:0000313" key="2">
    <source>
        <dbReference type="EMBL" id="CAK0853226.1"/>
    </source>
</evidence>
<dbReference type="Proteomes" id="UP001189429">
    <property type="component" value="Unassembled WGS sequence"/>
</dbReference>
<organism evidence="2 3">
    <name type="scientific">Prorocentrum cordatum</name>
    <dbReference type="NCBI Taxonomy" id="2364126"/>
    <lineage>
        <taxon>Eukaryota</taxon>
        <taxon>Sar</taxon>
        <taxon>Alveolata</taxon>
        <taxon>Dinophyceae</taxon>
        <taxon>Prorocentrales</taxon>
        <taxon>Prorocentraceae</taxon>
        <taxon>Prorocentrum</taxon>
    </lineage>
</organism>
<keyword evidence="3" id="KW-1185">Reference proteome</keyword>
<accession>A0ABN9U329</accession>